<organism evidence="2">
    <name type="scientific">Rhizophora mucronata</name>
    <name type="common">Asiatic mangrove</name>
    <dbReference type="NCBI Taxonomy" id="61149"/>
    <lineage>
        <taxon>Eukaryota</taxon>
        <taxon>Viridiplantae</taxon>
        <taxon>Streptophyta</taxon>
        <taxon>Embryophyta</taxon>
        <taxon>Tracheophyta</taxon>
        <taxon>Spermatophyta</taxon>
        <taxon>Magnoliopsida</taxon>
        <taxon>eudicotyledons</taxon>
        <taxon>Gunneridae</taxon>
        <taxon>Pentapetalae</taxon>
        <taxon>rosids</taxon>
        <taxon>fabids</taxon>
        <taxon>Malpighiales</taxon>
        <taxon>Rhizophoraceae</taxon>
        <taxon>Rhizophora</taxon>
    </lineage>
</organism>
<keyword evidence="1" id="KW-1133">Transmembrane helix</keyword>
<keyword evidence="1" id="KW-0812">Transmembrane</keyword>
<protein>
    <submittedName>
        <fullName evidence="2">Uncharacterized protein</fullName>
    </submittedName>
</protein>
<dbReference type="AlphaFoldDB" id="A0A2P2II90"/>
<keyword evidence="1" id="KW-0472">Membrane</keyword>
<accession>A0A2P2II90</accession>
<proteinExistence type="predicted"/>
<name>A0A2P2II90_RHIMU</name>
<reference evidence="2" key="1">
    <citation type="submission" date="2018-02" db="EMBL/GenBank/DDBJ databases">
        <title>Rhizophora mucronata_Transcriptome.</title>
        <authorList>
            <person name="Meera S.P."/>
            <person name="Sreeshan A."/>
            <person name="Augustine A."/>
        </authorList>
    </citation>
    <scope>NUCLEOTIDE SEQUENCE</scope>
    <source>
        <tissue evidence="2">Leaf</tissue>
    </source>
</reference>
<evidence type="ECO:0000313" key="2">
    <source>
        <dbReference type="EMBL" id="MBW80938.1"/>
    </source>
</evidence>
<dbReference type="EMBL" id="GGEC01000455">
    <property type="protein sequence ID" value="MBW80938.1"/>
    <property type="molecule type" value="Transcribed_RNA"/>
</dbReference>
<evidence type="ECO:0000256" key="1">
    <source>
        <dbReference type="SAM" id="Phobius"/>
    </source>
</evidence>
<sequence>MRKVYLCHYFLEFSTSNKDKIWYYDYCFGHSLFSIFKIMFLLFKKINVNSFHCLEEPS</sequence>
<feature type="transmembrane region" description="Helical" evidence="1">
    <location>
        <begin position="21"/>
        <end position="43"/>
    </location>
</feature>